<feature type="transmembrane region" description="Helical" evidence="8">
    <location>
        <begin position="128"/>
        <end position="148"/>
    </location>
</feature>
<feature type="transmembrane region" description="Helical" evidence="8">
    <location>
        <begin position="7"/>
        <end position="26"/>
    </location>
</feature>
<evidence type="ECO:0000256" key="3">
    <source>
        <dbReference type="ARBA" id="ARBA00022475"/>
    </source>
</evidence>
<evidence type="ECO:0000313" key="10">
    <source>
        <dbReference type="EMBL" id="VAW12383.1"/>
    </source>
</evidence>
<dbReference type="PANTHER" id="PTHR35011:SF2">
    <property type="entry name" value="2,3-DIKETO-L-GULONATE TRAP TRANSPORTER SMALL PERMEASE PROTEIN YIAM"/>
    <property type="match status" value="1"/>
</dbReference>
<evidence type="ECO:0000256" key="1">
    <source>
        <dbReference type="ARBA" id="ARBA00004429"/>
    </source>
</evidence>
<dbReference type="GO" id="GO:0015740">
    <property type="term" value="P:C4-dicarboxylate transport"/>
    <property type="evidence" value="ECO:0007669"/>
    <property type="project" value="TreeGrafter"/>
</dbReference>
<dbReference type="InterPro" id="IPR055348">
    <property type="entry name" value="DctQ"/>
</dbReference>
<name>A0A3B0T8H7_9ZZZZ</name>
<sequence length="154" mass="16419">MAAWLSAVAGAGVVILMMAVVGYSVVNRYILGTPITWTDELSGYLVVALVMLGAAEALRRGDHISVDLITDRLGEGGRRVAEIWGNLLVLVLAVALLISARETLAYSLGFGILSEGYLEVPMWIPQSFLVLGPALLGLVALTNLFGLLKKVRNP</sequence>
<protein>
    <recommendedName>
        <fullName evidence="9">Tripartite ATP-independent periplasmic transporters DctQ component domain-containing protein</fullName>
    </recommendedName>
</protein>
<evidence type="ECO:0000256" key="8">
    <source>
        <dbReference type="SAM" id="Phobius"/>
    </source>
</evidence>
<keyword evidence="5 8" id="KW-0812">Transmembrane</keyword>
<accession>A0A3B0T8H7</accession>
<organism evidence="10">
    <name type="scientific">hydrothermal vent metagenome</name>
    <dbReference type="NCBI Taxonomy" id="652676"/>
    <lineage>
        <taxon>unclassified sequences</taxon>
        <taxon>metagenomes</taxon>
        <taxon>ecological metagenomes</taxon>
    </lineage>
</organism>
<dbReference type="AlphaFoldDB" id="A0A3B0T8H7"/>
<dbReference type="Pfam" id="PF04290">
    <property type="entry name" value="DctQ"/>
    <property type="match status" value="1"/>
</dbReference>
<feature type="domain" description="Tripartite ATP-independent periplasmic transporters DctQ component" evidence="9">
    <location>
        <begin position="17"/>
        <end position="149"/>
    </location>
</feature>
<dbReference type="EMBL" id="UOEM01000043">
    <property type="protein sequence ID" value="VAW12383.1"/>
    <property type="molecule type" value="Genomic_DNA"/>
</dbReference>
<keyword evidence="7 8" id="KW-0472">Membrane</keyword>
<keyword evidence="3" id="KW-1003">Cell membrane</keyword>
<dbReference type="GO" id="GO:0005886">
    <property type="term" value="C:plasma membrane"/>
    <property type="evidence" value="ECO:0007669"/>
    <property type="project" value="UniProtKB-SubCell"/>
</dbReference>
<evidence type="ECO:0000256" key="6">
    <source>
        <dbReference type="ARBA" id="ARBA00022989"/>
    </source>
</evidence>
<dbReference type="InterPro" id="IPR007387">
    <property type="entry name" value="TRAP_DctQ"/>
</dbReference>
<keyword evidence="6 8" id="KW-1133">Transmembrane helix</keyword>
<evidence type="ECO:0000256" key="4">
    <source>
        <dbReference type="ARBA" id="ARBA00022519"/>
    </source>
</evidence>
<feature type="transmembrane region" description="Helical" evidence="8">
    <location>
        <begin position="80"/>
        <end position="100"/>
    </location>
</feature>
<comment type="subcellular location">
    <subcellularLocation>
        <location evidence="1">Cell inner membrane</location>
        <topology evidence="1">Multi-pass membrane protein</topology>
    </subcellularLocation>
</comment>
<gene>
    <name evidence="10" type="ORF">MNBD_ALPHA09-120</name>
</gene>
<evidence type="ECO:0000256" key="7">
    <source>
        <dbReference type="ARBA" id="ARBA00023136"/>
    </source>
</evidence>
<evidence type="ECO:0000259" key="9">
    <source>
        <dbReference type="Pfam" id="PF04290"/>
    </source>
</evidence>
<keyword evidence="2" id="KW-0813">Transport</keyword>
<proteinExistence type="predicted"/>
<evidence type="ECO:0000256" key="2">
    <source>
        <dbReference type="ARBA" id="ARBA00022448"/>
    </source>
</evidence>
<keyword evidence="4" id="KW-0997">Cell inner membrane</keyword>
<reference evidence="10" key="1">
    <citation type="submission" date="2018-06" db="EMBL/GenBank/DDBJ databases">
        <authorList>
            <person name="Zhirakovskaya E."/>
        </authorList>
    </citation>
    <scope>NUCLEOTIDE SEQUENCE</scope>
</reference>
<dbReference type="PANTHER" id="PTHR35011">
    <property type="entry name" value="2,3-DIKETO-L-GULONATE TRAP TRANSPORTER SMALL PERMEASE PROTEIN YIAM"/>
    <property type="match status" value="1"/>
</dbReference>
<dbReference type="GO" id="GO:0022857">
    <property type="term" value="F:transmembrane transporter activity"/>
    <property type="evidence" value="ECO:0007669"/>
    <property type="project" value="TreeGrafter"/>
</dbReference>
<evidence type="ECO:0000256" key="5">
    <source>
        <dbReference type="ARBA" id="ARBA00022692"/>
    </source>
</evidence>